<dbReference type="EMBL" id="BRXZ01000136">
    <property type="protein sequence ID" value="GMI05941.1"/>
    <property type="molecule type" value="Genomic_DNA"/>
</dbReference>
<keyword evidence="3" id="KW-0809">Transit peptide</keyword>
<dbReference type="Pfam" id="PF06644">
    <property type="entry name" value="ATP11"/>
    <property type="match status" value="1"/>
</dbReference>
<keyword evidence="6" id="KW-1185">Reference proteome</keyword>
<organism evidence="5 6">
    <name type="scientific">Triparma retinervis</name>
    <dbReference type="NCBI Taxonomy" id="2557542"/>
    <lineage>
        <taxon>Eukaryota</taxon>
        <taxon>Sar</taxon>
        <taxon>Stramenopiles</taxon>
        <taxon>Ochrophyta</taxon>
        <taxon>Bolidophyceae</taxon>
        <taxon>Parmales</taxon>
        <taxon>Triparmaceae</taxon>
        <taxon>Triparma</taxon>
    </lineage>
</organism>
<name>A0A9W7CJW5_9STRA</name>
<dbReference type="PANTHER" id="PTHR13126:SF0">
    <property type="entry name" value="ATP SYNTHASE MITOCHONDRIAL F1 COMPLEX ASSEMBLY FACTOR 1"/>
    <property type="match status" value="1"/>
</dbReference>
<comment type="caution">
    <text evidence="5">The sequence shown here is derived from an EMBL/GenBank/DDBJ whole genome shotgun (WGS) entry which is preliminary data.</text>
</comment>
<dbReference type="AlphaFoldDB" id="A0A9W7CJW5"/>
<proteinExistence type="inferred from homology"/>
<keyword evidence="4" id="KW-0496">Mitochondrion</keyword>
<comment type="subcellular location">
    <subcellularLocation>
        <location evidence="1">Mitochondrion</location>
    </subcellularLocation>
</comment>
<gene>
    <name evidence="5" type="ORF">TrRE_jg9073</name>
</gene>
<evidence type="ECO:0000313" key="6">
    <source>
        <dbReference type="Proteomes" id="UP001165082"/>
    </source>
</evidence>
<evidence type="ECO:0000256" key="4">
    <source>
        <dbReference type="ARBA" id="ARBA00023128"/>
    </source>
</evidence>
<comment type="similarity">
    <text evidence="2">Belongs to the ATP11 family.</text>
</comment>
<dbReference type="OrthoDB" id="16535at2759"/>
<dbReference type="PANTHER" id="PTHR13126">
    <property type="entry name" value="CHAPERONE ATP11"/>
    <property type="match status" value="1"/>
</dbReference>
<evidence type="ECO:0000256" key="1">
    <source>
        <dbReference type="ARBA" id="ARBA00004173"/>
    </source>
</evidence>
<accession>A0A9W7CJW5</accession>
<reference evidence="5" key="1">
    <citation type="submission" date="2022-07" db="EMBL/GenBank/DDBJ databases">
        <title>Genome analysis of Parmales, a sister group of diatoms, reveals the evolutionary specialization of diatoms from phago-mixotrophs to photoautotrophs.</title>
        <authorList>
            <person name="Ban H."/>
            <person name="Sato S."/>
            <person name="Yoshikawa S."/>
            <person name="Kazumasa Y."/>
            <person name="Nakamura Y."/>
            <person name="Ichinomiya M."/>
            <person name="Saitoh K."/>
            <person name="Sato N."/>
            <person name="Blanc-Mathieu R."/>
            <person name="Endo H."/>
            <person name="Kuwata A."/>
            <person name="Ogata H."/>
        </authorList>
    </citation>
    <scope>NUCLEOTIDE SEQUENCE</scope>
</reference>
<evidence type="ECO:0000313" key="5">
    <source>
        <dbReference type="EMBL" id="GMI05941.1"/>
    </source>
</evidence>
<dbReference type="Proteomes" id="UP001165082">
    <property type="component" value="Unassembled WGS sequence"/>
</dbReference>
<evidence type="ECO:0000256" key="3">
    <source>
        <dbReference type="ARBA" id="ARBA00022946"/>
    </source>
</evidence>
<sequence>MLRLTTRLAPTRPILRSLRQFSGFSFAGPKDLNQILDKDAIKGLDGDQIASIWKEFHAEKKGTLGWVVEGSVGKLVLHRANTKNGKFFISPVFKEEGGAEGGEVDDAGYYNLIVQFFEPSHFVLANLQDYQADPANAKPVISFSVFDDYIESKNMTLVRADIIVDTFREGEAEKIIGGILKRFDGRTCSKDWVDIFNNKPEDFNFDEFIEDSRTVWFETENQGEAGKKE</sequence>
<evidence type="ECO:0000256" key="2">
    <source>
        <dbReference type="ARBA" id="ARBA00009116"/>
    </source>
</evidence>
<dbReference type="GO" id="GO:0005739">
    <property type="term" value="C:mitochondrion"/>
    <property type="evidence" value="ECO:0007669"/>
    <property type="project" value="UniProtKB-SubCell"/>
</dbReference>
<dbReference type="GO" id="GO:0033615">
    <property type="term" value="P:mitochondrial proton-transporting ATP synthase complex assembly"/>
    <property type="evidence" value="ECO:0007669"/>
    <property type="project" value="TreeGrafter"/>
</dbReference>
<dbReference type="InterPro" id="IPR010591">
    <property type="entry name" value="ATP11"/>
</dbReference>
<protein>
    <submittedName>
        <fullName evidence="5">Uncharacterized protein</fullName>
    </submittedName>
</protein>